<evidence type="ECO:0000256" key="5">
    <source>
        <dbReference type="ARBA" id="ARBA00022884"/>
    </source>
</evidence>
<dbReference type="NCBIfam" id="NF000908">
    <property type="entry name" value="PRK00089.1"/>
    <property type="match status" value="1"/>
</dbReference>
<dbReference type="RefSeq" id="WP_065409013.1">
    <property type="nucleotide sequence ID" value="NZ_MAYT01000001.1"/>
</dbReference>
<evidence type="ECO:0000256" key="1">
    <source>
        <dbReference type="ARBA" id="ARBA00007921"/>
    </source>
</evidence>
<name>A0A1B9B8V3_9BACI</name>
<dbReference type="Pfam" id="PF07650">
    <property type="entry name" value="KH_2"/>
    <property type="match status" value="1"/>
</dbReference>
<organism evidence="13 14">
    <name type="scientific">Pseudobacillus wudalianchiensis</name>
    <dbReference type="NCBI Taxonomy" id="1743143"/>
    <lineage>
        <taxon>Bacteria</taxon>
        <taxon>Bacillati</taxon>
        <taxon>Bacillota</taxon>
        <taxon>Bacilli</taxon>
        <taxon>Bacillales</taxon>
        <taxon>Bacillaceae</taxon>
        <taxon>Pseudobacillus</taxon>
    </lineage>
</organism>
<feature type="region of interest" description="G2" evidence="9">
    <location>
        <begin position="45"/>
        <end position="49"/>
    </location>
</feature>
<evidence type="ECO:0000256" key="3">
    <source>
        <dbReference type="ARBA" id="ARBA00022517"/>
    </source>
</evidence>
<keyword evidence="6 8" id="KW-0342">GTP-binding</keyword>
<dbReference type="PANTHER" id="PTHR42698:SF1">
    <property type="entry name" value="GTPASE ERA, MITOCHONDRIAL"/>
    <property type="match status" value="1"/>
</dbReference>
<feature type="region of interest" description="G4" evidence="9">
    <location>
        <begin position="128"/>
        <end position="131"/>
    </location>
</feature>
<feature type="binding site" evidence="8">
    <location>
        <begin position="19"/>
        <end position="26"/>
    </location>
    <ligand>
        <name>GTP</name>
        <dbReference type="ChEBI" id="CHEBI:37565"/>
    </ligand>
</feature>
<feature type="region of interest" description="G1" evidence="9">
    <location>
        <begin position="19"/>
        <end position="26"/>
    </location>
</feature>
<evidence type="ECO:0000313" key="14">
    <source>
        <dbReference type="Proteomes" id="UP000092578"/>
    </source>
</evidence>
<dbReference type="GO" id="GO:0070181">
    <property type="term" value="F:small ribosomal subunit rRNA binding"/>
    <property type="evidence" value="ECO:0007669"/>
    <property type="project" value="UniProtKB-UniRule"/>
</dbReference>
<comment type="subcellular location">
    <subcellularLocation>
        <location evidence="8">Cytoplasm</location>
    </subcellularLocation>
    <subcellularLocation>
        <location evidence="8">Cell membrane</location>
        <topology evidence="8">Peripheral membrane protein</topology>
    </subcellularLocation>
</comment>
<dbReference type="InterPro" id="IPR015946">
    <property type="entry name" value="KH_dom-like_a/b"/>
</dbReference>
<protein>
    <recommendedName>
        <fullName evidence="2 8">GTPase Era</fullName>
    </recommendedName>
</protein>
<dbReference type="FunFam" id="3.30.300.20:FF:000003">
    <property type="entry name" value="GTPase Era"/>
    <property type="match status" value="1"/>
</dbReference>
<dbReference type="Pfam" id="PF01926">
    <property type="entry name" value="MMR_HSR1"/>
    <property type="match status" value="1"/>
</dbReference>
<dbReference type="EMBL" id="MAYT01000001">
    <property type="protein sequence ID" value="OCA92519.1"/>
    <property type="molecule type" value="Genomic_DNA"/>
</dbReference>
<evidence type="ECO:0000256" key="10">
    <source>
        <dbReference type="RuleBase" id="RU003761"/>
    </source>
</evidence>
<evidence type="ECO:0000313" key="13">
    <source>
        <dbReference type="EMBL" id="OCA92519.1"/>
    </source>
</evidence>
<comment type="similarity">
    <text evidence="1 8 9 10">Belongs to the TRAFAC class TrmE-Era-EngA-EngB-Septin-like GTPase superfamily. Era GTPase family.</text>
</comment>
<dbReference type="InterPro" id="IPR006073">
    <property type="entry name" value="GTP-bd"/>
</dbReference>
<dbReference type="HAMAP" id="MF_00367">
    <property type="entry name" value="GTPase_Era"/>
    <property type="match status" value="1"/>
</dbReference>
<dbReference type="InterPro" id="IPR027417">
    <property type="entry name" value="P-loop_NTPase"/>
</dbReference>
<keyword evidence="5 8" id="KW-0694">RNA-binding</keyword>
<dbReference type="Gene3D" id="3.40.50.300">
    <property type="entry name" value="P-loop containing nucleotide triphosphate hydrolases"/>
    <property type="match status" value="1"/>
</dbReference>
<evidence type="ECO:0000256" key="7">
    <source>
        <dbReference type="ARBA" id="ARBA00023136"/>
    </source>
</evidence>
<evidence type="ECO:0000256" key="4">
    <source>
        <dbReference type="ARBA" id="ARBA00022741"/>
    </source>
</evidence>
<dbReference type="GO" id="GO:0000028">
    <property type="term" value="P:ribosomal small subunit assembly"/>
    <property type="evidence" value="ECO:0007669"/>
    <property type="project" value="TreeGrafter"/>
</dbReference>
<keyword evidence="8" id="KW-1003">Cell membrane</keyword>
<feature type="domain" description="KH type-2" evidence="11">
    <location>
        <begin position="201"/>
        <end position="287"/>
    </location>
</feature>
<dbReference type="Proteomes" id="UP000092578">
    <property type="component" value="Unassembled WGS sequence"/>
</dbReference>
<dbReference type="InterPro" id="IPR030388">
    <property type="entry name" value="G_ERA_dom"/>
</dbReference>
<dbReference type="GO" id="GO:0005525">
    <property type="term" value="F:GTP binding"/>
    <property type="evidence" value="ECO:0007669"/>
    <property type="project" value="UniProtKB-UniRule"/>
</dbReference>
<feature type="region of interest" description="G5" evidence="9">
    <location>
        <begin position="157"/>
        <end position="159"/>
    </location>
</feature>
<dbReference type="NCBIfam" id="TIGR00231">
    <property type="entry name" value="small_GTP"/>
    <property type="match status" value="1"/>
</dbReference>
<feature type="binding site" evidence="8">
    <location>
        <begin position="66"/>
        <end position="70"/>
    </location>
    <ligand>
        <name>GTP</name>
        <dbReference type="ChEBI" id="CHEBI:37565"/>
    </ligand>
</feature>
<feature type="region of interest" description="G3" evidence="9">
    <location>
        <begin position="66"/>
        <end position="69"/>
    </location>
</feature>
<evidence type="ECO:0000259" key="11">
    <source>
        <dbReference type="PROSITE" id="PS50823"/>
    </source>
</evidence>
<accession>A0A1B9B8V3</accession>
<feature type="binding site" evidence="8">
    <location>
        <begin position="128"/>
        <end position="131"/>
    </location>
    <ligand>
        <name>GTP</name>
        <dbReference type="ChEBI" id="CHEBI:37565"/>
    </ligand>
</feature>
<dbReference type="GO" id="GO:0003924">
    <property type="term" value="F:GTPase activity"/>
    <property type="evidence" value="ECO:0007669"/>
    <property type="project" value="UniProtKB-UniRule"/>
</dbReference>
<reference evidence="14" key="1">
    <citation type="submission" date="2016-05" db="EMBL/GenBank/DDBJ databases">
        <authorList>
            <person name="Liu B."/>
            <person name="Wang J."/>
            <person name="Zhu Y."/>
            <person name="Liu G."/>
            <person name="Chen Q."/>
            <person name="Chen Z."/>
            <person name="Lan J."/>
            <person name="Che J."/>
            <person name="Ge C."/>
            <person name="Shi H."/>
            <person name="Pan Z."/>
            <person name="Liu X."/>
        </authorList>
    </citation>
    <scope>NUCLEOTIDE SEQUENCE [LARGE SCALE GENOMIC DNA]</scope>
    <source>
        <strain evidence="14">FJAT-27215</strain>
    </source>
</reference>
<keyword evidence="4 8" id="KW-0547">Nucleotide-binding</keyword>
<evidence type="ECO:0000256" key="9">
    <source>
        <dbReference type="PROSITE-ProRule" id="PRU01050"/>
    </source>
</evidence>
<dbReference type="CDD" id="cd22534">
    <property type="entry name" value="KH-II_Era"/>
    <property type="match status" value="1"/>
</dbReference>
<evidence type="ECO:0000256" key="8">
    <source>
        <dbReference type="HAMAP-Rule" id="MF_00367"/>
    </source>
</evidence>
<dbReference type="AlphaFoldDB" id="A0A1B9B8V3"/>
<dbReference type="InterPro" id="IPR005225">
    <property type="entry name" value="Small_GTP-bd"/>
</dbReference>
<dbReference type="SUPFAM" id="SSF54814">
    <property type="entry name" value="Prokaryotic type KH domain (KH-domain type II)"/>
    <property type="match status" value="1"/>
</dbReference>
<dbReference type="GO" id="GO:0005829">
    <property type="term" value="C:cytosol"/>
    <property type="evidence" value="ECO:0007669"/>
    <property type="project" value="TreeGrafter"/>
</dbReference>
<dbReference type="InterPro" id="IPR009019">
    <property type="entry name" value="KH_sf_prok-type"/>
</dbReference>
<dbReference type="PROSITE" id="PS51713">
    <property type="entry name" value="G_ERA"/>
    <property type="match status" value="1"/>
</dbReference>
<sequence>MNRQDTNSTYKSGFISIIGRPNVGKSTFLNRVIGQKIAIMSDKPQTTRNKVQGVYTKEDAQMIFIDTPGIHKPKHKLGDFMMKVAVNTLKEVDLVLFMVNAEEGYGRGDEFIIEKLKGIPTPVFLVVNKIDQIHPDQLLKLIDQYKSLYPFAEIIPISALEGNNVERLLAQIEEKLPEGPQYYPADQVTDHPERFIISELIREKVLHLTREEVPHSIAVVIDKIERRGDKEIINVMATIVVERDSQKGIVIGKRGALLKEIGQRARQDIEHLLGSQVFLELWVKVQKDWRNKASNLRDFGFREDEY</sequence>
<dbReference type="GO" id="GO:0043024">
    <property type="term" value="F:ribosomal small subunit binding"/>
    <property type="evidence" value="ECO:0007669"/>
    <property type="project" value="TreeGrafter"/>
</dbReference>
<evidence type="ECO:0000259" key="12">
    <source>
        <dbReference type="PROSITE" id="PS51713"/>
    </source>
</evidence>
<dbReference type="FunFam" id="3.40.50.300:FF:000094">
    <property type="entry name" value="GTPase Era"/>
    <property type="match status" value="1"/>
</dbReference>
<keyword evidence="14" id="KW-1185">Reference proteome</keyword>
<comment type="caution">
    <text evidence="13">The sequence shown here is derived from an EMBL/GenBank/DDBJ whole genome shotgun (WGS) entry which is preliminary data.</text>
</comment>
<dbReference type="PANTHER" id="PTHR42698">
    <property type="entry name" value="GTPASE ERA"/>
    <property type="match status" value="1"/>
</dbReference>
<dbReference type="CDD" id="cd04163">
    <property type="entry name" value="Era"/>
    <property type="match status" value="1"/>
</dbReference>
<dbReference type="InterPro" id="IPR005662">
    <property type="entry name" value="GTPase_Era-like"/>
</dbReference>
<evidence type="ECO:0000256" key="2">
    <source>
        <dbReference type="ARBA" id="ARBA00020484"/>
    </source>
</evidence>
<keyword evidence="3 8" id="KW-0690">Ribosome biogenesis</keyword>
<comment type="function">
    <text evidence="8">An essential GTPase that binds both GDP and GTP, with rapid nucleotide exchange. Plays a role in 16S rRNA processing and 30S ribosomal subunit biogenesis and possibly also in cell cycle regulation and energy metabolism.</text>
</comment>
<evidence type="ECO:0000256" key="6">
    <source>
        <dbReference type="ARBA" id="ARBA00023134"/>
    </source>
</evidence>
<dbReference type="GO" id="GO:0005886">
    <property type="term" value="C:plasma membrane"/>
    <property type="evidence" value="ECO:0007669"/>
    <property type="project" value="UniProtKB-SubCell"/>
</dbReference>
<proteinExistence type="inferred from homology"/>
<keyword evidence="7 8" id="KW-0472">Membrane</keyword>
<comment type="subunit">
    <text evidence="8">Monomer.</text>
</comment>
<dbReference type="SUPFAM" id="SSF52540">
    <property type="entry name" value="P-loop containing nucleoside triphosphate hydrolases"/>
    <property type="match status" value="1"/>
</dbReference>
<gene>
    <name evidence="8" type="primary">era</name>
    <name evidence="13" type="ORF">A8F95_02105</name>
</gene>
<dbReference type="NCBIfam" id="TIGR00436">
    <property type="entry name" value="era"/>
    <property type="match status" value="1"/>
</dbReference>
<keyword evidence="8" id="KW-0699">rRNA-binding</keyword>
<dbReference type="PRINTS" id="PR00326">
    <property type="entry name" value="GTP1OBG"/>
</dbReference>
<dbReference type="Gene3D" id="3.30.300.20">
    <property type="match status" value="1"/>
</dbReference>
<dbReference type="InterPro" id="IPR004044">
    <property type="entry name" value="KH_dom_type_2"/>
</dbReference>
<feature type="domain" description="Era-type G" evidence="12">
    <location>
        <begin position="11"/>
        <end position="178"/>
    </location>
</feature>
<dbReference type="PROSITE" id="PS50823">
    <property type="entry name" value="KH_TYPE_2"/>
    <property type="match status" value="1"/>
</dbReference>
<keyword evidence="8" id="KW-0963">Cytoplasm</keyword>